<dbReference type="SUPFAM" id="SSF88723">
    <property type="entry name" value="PIN domain-like"/>
    <property type="match status" value="1"/>
</dbReference>
<dbReference type="GO" id="GO:0004540">
    <property type="term" value="F:RNA nuclease activity"/>
    <property type="evidence" value="ECO:0007669"/>
    <property type="project" value="InterPro"/>
</dbReference>
<feature type="domain" description="PIN" evidence="7">
    <location>
        <begin position="8"/>
        <end position="127"/>
    </location>
</feature>
<name>A0A3N4YLI4_9MICO</name>
<dbReference type="GO" id="GO:0090729">
    <property type="term" value="F:toxin activity"/>
    <property type="evidence" value="ECO:0007669"/>
    <property type="project" value="UniProtKB-KW"/>
</dbReference>
<feature type="binding site" evidence="6">
    <location>
        <position position="98"/>
    </location>
    <ligand>
        <name>Mg(2+)</name>
        <dbReference type="ChEBI" id="CHEBI:18420"/>
    </ligand>
</feature>
<evidence type="ECO:0000256" key="1">
    <source>
        <dbReference type="ARBA" id="ARBA00022649"/>
    </source>
</evidence>
<feature type="binding site" evidence="6">
    <location>
        <position position="10"/>
    </location>
    <ligand>
        <name>Mg(2+)</name>
        <dbReference type="ChEBI" id="CHEBI:18420"/>
    </ligand>
</feature>
<sequence>MTTDVASYIDSSIALRMILDDPGSKAVRAWWTAARNAGEEIYASKLLQVEMARVLQREKLSLALSMPVLSALWLIDMDDDVIRAASTISTGKHLRSLDAIHLGTATLLAPDGITVVTHDIRMREVADGLGLTVIDPAE</sequence>
<dbReference type="InterPro" id="IPR002716">
    <property type="entry name" value="PIN_dom"/>
</dbReference>
<keyword evidence="6" id="KW-0800">Toxin</keyword>
<evidence type="ECO:0000313" key="9">
    <source>
        <dbReference type="Proteomes" id="UP000280501"/>
    </source>
</evidence>
<dbReference type="GO" id="GO:0016787">
    <property type="term" value="F:hydrolase activity"/>
    <property type="evidence" value="ECO:0007669"/>
    <property type="project" value="UniProtKB-KW"/>
</dbReference>
<dbReference type="OrthoDB" id="1525146at2"/>
<dbReference type="InterPro" id="IPR022907">
    <property type="entry name" value="VapC_family"/>
</dbReference>
<keyword evidence="4 6" id="KW-0378">Hydrolase</keyword>
<keyword evidence="3 6" id="KW-0479">Metal-binding</keyword>
<evidence type="ECO:0000256" key="6">
    <source>
        <dbReference type="HAMAP-Rule" id="MF_00265"/>
    </source>
</evidence>
<evidence type="ECO:0000256" key="4">
    <source>
        <dbReference type="ARBA" id="ARBA00022801"/>
    </source>
</evidence>
<evidence type="ECO:0000256" key="5">
    <source>
        <dbReference type="ARBA" id="ARBA00022842"/>
    </source>
</evidence>
<protein>
    <recommendedName>
        <fullName evidence="6">Ribonuclease VapC</fullName>
        <shortName evidence="6">RNase VapC</shortName>
        <ecNumber evidence="6">3.1.-.-</ecNumber>
    </recommendedName>
    <alternativeName>
        <fullName evidence="6">Toxin VapC</fullName>
    </alternativeName>
</protein>
<dbReference type="GO" id="GO:0000287">
    <property type="term" value="F:magnesium ion binding"/>
    <property type="evidence" value="ECO:0007669"/>
    <property type="project" value="UniProtKB-UniRule"/>
</dbReference>
<evidence type="ECO:0000259" key="7">
    <source>
        <dbReference type="Pfam" id="PF01850"/>
    </source>
</evidence>
<evidence type="ECO:0000256" key="3">
    <source>
        <dbReference type="ARBA" id="ARBA00022723"/>
    </source>
</evidence>
<comment type="similarity">
    <text evidence="6">Belongs to the PINc/VapC protein family.</text>
</comment>
<proteinExistence type="inferred from homology"/>
<dbReference type="RefSeq" id="WP_123814082.1">
    <property type="nucleotide sequence ID" value="NZ_RKQZ01000001.1"/>
</dbReference>
<gene>
    <name evidence="6" type="primary">vapC</name>
    <name evidence="8" type="ORF">EDD34_1585</name>
</gene>
<organism evidence="8 9">
    <name type="scientific">Myceligenerans xiligouense</name>
    <dbReference type="NCBI Taxonomy" id="253184"/>
    <lineage>
        <taxon>Bacteria</taxon>
        <taxon>Bacillati</taxon>
        <taxon>Actinomycetota</taxon>
        <taxon>Actinomycetes</taxon>
        <taxon>Micrococcales</taxon>
        <taxon>Promicromonosporaceae</taxon>
        <taxon>Myceligenerans</taxon>
    </lineage>
</organism>
<reference evidence="8 9" key="1">
    <citation type="submission" date="2018-11" db="EMBL/GenBank/DDBJ databases">
        <title>Sequencing the genomes of 1000 actinobacteria strains.</title>
        <authorList>
            <person name="Klenk H.-P."/>
        </authorList>
    </citation>
    <scope>NUCLEOTIDE SEQUENCE [LARGE SCALE GENOMIC DNA]</scope>
    <source>
        <strain evidence="8 9">DSM 15700</strain>
    </source>
</reference>
<dbReference type="Pfam" id="PF01850">
    <property type="entry name" value="PIN"/>
    <property type="match status" value="1"/>
</dbReference>
<dbReference type="CDD" id="cd09874">
    <property type="entry name" value="PIN_MT3492-like"/>
    <property type="match status" value="1"/>
</dbReference>
<evidence type="ECO:0000256" key="2">
    <source>
        <dbReference type="ARBA" id="ARBA00022722"/>
    </source>
</evidence>
<evidence type="ECO:0000313" key="8">
    <source>
        <dbReference type="EMBL" id="RPF20977.1"/>
    </source>
</evidence>
<keyword evidence="1 6" id="KW-1277">Toxin-antitoxin system</keyword>
<keyword evidence="9" id="KW-1185">Reference proteome</keyword>
<comment type="cofactor">
    <cofactor evidence="6">
        <name>Mg(2+)</name>
        <dbReference type="ChEBI" id="CHEBI:18420"/>
    </cofactor>
</comment>
<comment type="function">
    <text evidence="6">Toxic component of a toxin-antitoxin (TA) system. An RNase.</text>
</comment>
<dbReference type="AlphaFoldDB" id="A0A3N4YLI4"/>
<dbReference type="InterPro" id="IPR029060">
    <property type="entry name" value="PIN-like_dom_sf"/>
</dbReference>
<accession>A0A3N4YLI4</accession>
<dbReference type="Gene3D" id="3.40.50.1010">
    <property type="entry name" value="5'-nuclease"/>
    <property type="match status" value="1"/>
</dbReference>
<dbReference type="Proteomes" id="UP000280501">
    <property type="component" value="Unassembled WGS sequence"/>
</dbReference>
<dbReference type="HAMAP" id="MF_00265">
    <property type="entry name" value="VapC_Nob1"/>
    <property type="match status" value="1"/>
</dbReference>
<keyword evidence="2 6" id="KW-0540">Nuclease</keyword>
<keyword evidence="5 6" id="KW-0460">Magnesium</keyword>
<dbReference type="EC" id="3.1.-.-" evidence="6"/>
<dbReference type="EMBL" id="RKQZ01000001">
    <property type="protein sequence ID" value="RPF20977.1"/>
    <property type="molecule type" value="Genomic_DNA"/>
</dbReference>
<comment type="caution">
    <text evidence="8">The sequence shown here is derived from an EMBL/GenBank/DDBJ whole genome shotgun (WGS) entry which is preliminary data.</text>
</comment>